<dbReference type="AlphaFoldDB" id="A0A915C9K3"/>
<organism evidence="1 2">
    <name type="scientific">Parascaris univalens</name>
    <name type="common">Nematode worm</name>
    <dbReference type="NCBI Taxonomy" id="6257"/>
    <lineage>
        <taxon>Eukaryota</taxon>
        <taxon>Metazoa</taxon>
        <taxon>Ecdysozoa</taxon>
        <taxon>Nematoda</taxon>
        <taxon>Chromadorea</taxon>
        <taxon>Rhabditida</taxon>
        <taxon>Spirurina</taxon>
        <taxon>Ascaridomorpha</taxon>
        <taxon>Ascaridoidea</taxon>
        <taxon>Ascarididae</taxon>
        <taxon>Parascaris</taxon>
    </lineage>
</organism>
<dbReference type="WBParaSite" id="PgR101_g018_t02">
    <property type="protein sequence ID" value="PgR101_g018_t02"/>
    <property type="gene ID" value="PgR101_g018"/>
</dbReference>
<evidence type="ECO:0000313" key="1">
    <source>
        <dbReference type="Proteomes" id="UP000887569"/>
    </source>
</evidence>
<proteinExistence type="predicted"/>
<keyword evidence="1" id="KW-1185">Reference proteome</keyword>
<protein>
    <submittedName>
        <fullName evidence="2">Uncharacterized protein</fullName>
    </submittedName>
</protein>
<evidence type="ECO:0000313" key="2">
    <source>
        <dbReference type="WBParaSite" id="PgR101_g018_t02"/>
    </source>
</evidence>
<reference evidence="2" key="1">
    <citation type="submission" date="2022-11" db="UniProtKB">
        <authorList>
            <consortium name="WormBaseParasite"/>
        </authorList>
    </citation>
    <scope>IDENTIFICATION</scope>
</reference>
<accession>A0A915C9K3</accession>
<name>A0A915C9K3_PARUN</name>
<dbReference type="Proteomes" id="UP000887569">
    <property type="component" value="Unplaced"/>
</dbReference>
<sequence length="52" mass="6039">MLVQVGICQIFLHLCMIINYENDICGSFAVILHVLFGQRLEMDLKDRLNKET</sequence>